<dbReference type="Pfam" id="PF00702">
    <property type="entry name" value="Hydrolase"/>
    <property type="match status" value="1"/>
</dbReference>
<dbReference type="PANTHER" id="PTHR43434:SF1">
    <property type="entry name" value="PHOSPHOGLYCOLATE PHOSPHATASE"/>
    <property type="match status" value="1"/>
</dbReference>
<name>A0A136PSG0_9ACTN</name>
<dbReference type="InterPro" id="IPR023214">
    <property type="entry name" value="HAD_sf"/>
</dbReference>
<dbReference type="Gene3D" id="1.10.150.240">
    <property type="entry name" value="Putative phosphatase, domain 2"/>
    <property type="match status" value="1"/>
</dbReference>
<dbReference type="NCBIfam" id="TIGR01509">
    <property type="entry name" value="HAD-SF-IA-v3"/>
    <property type="match status" value="1"/>
</dbReference>
<dbReference type="Proteomes" id="UP000070620">
    <property type="component" value="Unassembled WGS sequence"/>
</dbReference>
<evidence type="ECO:0008006" key="3">
    <source>
        <dbReference type="Google" id="ProtNLM"/>
    </source>
</evidence>
<keyword evidence="2" id="KW-1185">Reference proteome</keyword>
<organism evidence="1 2">
    <name type="scientific">Micromonospora rosaria</name>
    <dbReference type="NCBI Taxonomy" id="47874"/>
    <lineage>
        <taxon>Bacteria</taxon>
        <taxon>Bacillati</taxon>
        <taxon>Actinomycetota</taxon>
        <taxon>Actinomycetes</taxon>
        <taxon>Micromonosporales</taxon>
        <taxon>Micromonosporaceae</taxon>
        <taxon>Micromonospora</taxon>
    </lineage>
</organism>
<proteinExistence type="predicted"/>
<evidence type="ECO:0000313" key="1">
    <source>
        <dbReference type="EMBL" id="KXK61325.1"/>
    </source>
</evidence>
<dbReference type="Gene3D" id="3.40.50.1000">
    <property type="entry name" value="HAD superfamily/HAD-like"/>
    <property type="match status" value="1"/>
</dbReference>
<dbReference type="GO" id="GO:0008967">
    <property type="term" value="F:phosphoglycolate phosphatase activity"/>
    <property type="evidence" value="ECO:0007669"/>
    <property type="project" value="TreeGrafter"/>
</dbReference>
<dbReference type="InterPro" id="IPR023198">
    <property type="entry name" value="PGP-like_dom2"/>
</dbReference>
<dbReference type="InterPro" id="IPR050155">
    <property type="entry name" value="HAD-like_hydrolase_sf"/>
</dbReference>
<dbReference type="SUPFAM" id="SSF56784">
    <property type="entry name" value="HAD-like"/>
    <property type="match status" value="1"/>
</dbReference>
<dbReference type="InterPro" id="IPR006439">
    <property type="entry name" value="HAD-SF_hydro_IA"/>
</dbReference>
<accession>A0A136PSG0</accession>
<dbReference type="GO" id="GO:0006281">
    <property type="term" value="P:DNA repair"/>
    <property type="evidence" value="ECO:0007669"/>
    <property type="project" value="TreeGrafter"/>
</dbReference>
<dbReference type="InterPro" id="IPR036412">
    <property type="entry name" value="HAD-like_sf"/>
</dbReference>
<dbReference type="SFLD" id="SFLDS00003">
    <property type="entry name" value="Haloacid_Dehalogenase"/>
    <property type="match status" value="1"/>
</dbReference>
<sequence>MLVWDLDGTLVDSGHHVPQAFVRTVAAVGGHVVSPADVEAAYPLGPPERMLAHLLRRPATEEDLSAYYTHLGATGVVAYPGVPGVLRAQRAYGPVAVCTGASRRAAAVLLHDAGLADLVDVLVCAEDARRAKPAPDGLLVVAARLGVPPGALAMVGDSARDLMAAGNAGALAVAAGWGHEYDPAVPADVTIRSPAAALALLGPAATTGRTG</sequence>
<dbReference type="AlphaFoldDB" id="A0A136PSG0"/>
<comment type="caution">
    <text evidence="1">The sequence shown here is derived from an EMBL/GenBank/DDBJ whole genome shotgun (WGS) entry which is preliminary data.</text>
</comment>
<protein>
    <recommendedName>
        <fullName evidence="3">HAD family hydrolase</fullName>
    </recommendedName>
</protein>
<evidence type="ECO:0000313" key="2">
    <source>
        <dbReference type="Proteomes" id="UP000070620"/>
    </source>
</evidence>
<gene>
    <name evidence="1" type="ORF">AWW66_14255</name>
</gene>
<reference evidence="1 2" key="1">
    <citation type="submission" date="2016-01" db="EMBL/GenBank/DDBJ databases">
        <title>Whole genome sequence and analysis of Micromonospora rosaria DSM 803, which can produce antibacterial substance rosamicin.</title>
        <authorList>
            <person name="Yang H."/>
            <person name="He X."/>
            <person name="Zhu D."/>
        </authorList>
    </citation>
    <scope>NUCLEOTIDE SEQUENCE [LARGE SCALE GENOMIC DNA]</scope>
    <source>
        <strain evidence="1 2">DSM 803</strain>
    </source>
</reference>
<dbReference type="PANTHER" id="PTHR43434">
    <property type="entry name" value="PHOSPHOGLYCOLATE PHOSPHATASE"/>
    <property type="match status" value="1"/>
</dbReference>
<dbReference type="SFLD" id="SFLDG01129">
    <property type="entry name" value="C1.5:_HAD__Beta-PGM__Phosphata"/>
    <property type="match status" value="1"/>
</dbReference>
<dbReference type="EMBL" id="LRQV01000044">
    <property type="protein sequence ID" value="KXK61325.1"/>
    <property type="molecule type" value="Genomic_DNA"/>
</dbReference>